<evidence type="ECO:0000313" key="1">
    <source>
        <dbReference type="EMBL" id="QOL00347.1"/>
    </source>
</evidence>
<proteinExistence type="predicted"/>
<sequence>MTFPKMEHRTQCYPVAYQQAGDLIGAPCEACGHSNILHSSKRACAGCEVIAMALEAAIAPNLAEPSNGNQLAPGVTVHVTAEVLDPAKLARQISEHMQRAARYR</sequence>
<protein>
    <submittedName>
        <fullName evidence="1">Uncharacterized protein</fullName>
    </submittedName>
</protein>
<reference evidence="1" key="1">
    <citation type="submission" date="2020-09" db="EMBL/GenBank/DDBJ databases">
        <title>A new high-throughput screening method to detect antimicrobial volatiles from metagenomic clone libraries.</title>
        <authorList>
            <person name="Stocker F."/>
            <person name="Obermeier M."/>
            <person name="Resch K."/>
            <person name="Berg G."/>
            <person name="Mueller Bogota C.A."/>
        </authorList>
    </citation>
    <scope>NUCLEOTIDE SEQUENCE</scope>
</reference>
<accession>A0A7L9QCZ0</accession>
<dbReference type="AlphaFoldDB" id="A0A7L9QCZ0"/>
<dbReference type="EMBL" id="MW000467">
    <property type="protein sequence ID" value="QOL00347.1"/>
    <property type="molecule type" value="Genomic_DNA"/>
</dbReference>
<name>A0A7L9QCZ0_9ZZZZ</name>
<organism evidence="1">
    <name type="scientific">uncultured organism</name>
    <dbReference type="NCBI Taxonomy" id="155900"/>
    <lineage>
        <taxon>unclassified sequences</taxon>
        <taxon>environmental samples</taxon>
    </lineage>
</organism>